<accession>A0AAV4XT12</accession>
<dbReference type="AlphaFoldDB" id="A0AAV4XT12"/>
<organism evidence="1 2">
    <name type="scientific">Caerostris extrusa</name>
    <name type="common">Bark spider</name>
    <name type="synonym">Caerostris bankana</name>
    <dbReference type="NCBI Taxonomy" id="172846"/>
    <lineage>
        <taxon>Eukaryota</taxon>
        <taxon>Metazoa</taxon>
        <taxon>Ecdysozoa</taxon>
        <taxon>Arthropoda</taxon>
        <taxon>Chelicerata</taxon>
        <taxon>Arachnida</taxon>
        <taxon>Araneae</taxon>
        <taxon>Araneomorphae</taxon>
        <taxon>Entelegynae</taxon>
        <taxon>Araneoidea</taxon>
        <taxon>Araneidae</taxon>
        <taxon>Caerostris</taxon>
    </lineage>
</organism>
<name>A0AAV4XT12_CAEEX</name>
<gene>
    <name evidence="1" type="ORF">CEXT_778901</name>
</gene>
<evidence type="ECO:0008006" key="3">
    <source>
        <dbReference type="Google" id="ProtNLM"/>
    </source>
</evidence>
<dbReference type="Proteomes" id="UP001054945">
    <property type="component" value="Unassembled WGS sequence"/>
</dbReference>
<protein>
    <recommendedName>
        <fullName evidence="3">Secreted protein</fullName>
    </recommendedName>
</protein>
<keyword evidence="2" id="KW-1185">Reference proteome</keyword>
<sequence>MTSSICCQVCFCMSIIPATHFTGTVPRLSVLALSTGIGAFERPASSIPPAHESLKHFTDRKSRTECGGITKFPLGMEIPVFMRLLI</sequence>
<proteinExistence type="predicted"/>
<reference evidence="1 2" key="1">
    <citation type="submission" date="2021-06" db="EMBL/GenBank/DDBJ databases">
        <title>Caerostris extrusa draft genome.</title>
        <authorList>
            <person name="Kono N."/>
            <person name="Arakawa K."/>
        </authorList>
    </citation>
    <scope>NUCLEOTIDE SEQUENCE [LARGE SCALE GENOMIC DNA]</scope>
</reference>
<dbReference type="EMBL" id="BPLR01018163">
    <property type="protein sequence ID" value="GIY97478.1"/>
    <property type="molecule type" value="Genomic_DNA"/>
</dbReference>
<evidence type="ECO:0000313" key="2">
    <source>
        <dbReference type="Proteomes" id="UP001054945"/>
    </source>
</evidence>
<comment type="caution">
    <text evidence="1">The sequence shown here is derived from an EMBL/GenBank/DDBJ whole genome shotgun (WGS) entry which is preliminary data.</text>
</comment>
<evidence type="ECO:0000313" key="1">
    <source>
        <dbReference type="EMBL" id="GIY97478.1"/>
    </source>
</evidence>